<gene>
    <name evidence="2" type="ORF">HTZ84_21025</name>
</gene>
<evidence type="ECO:0000256" key="1">
    <source>
        <dbReference type="SAM" id="MobiDB-lite"/>
    </source>
</evidence>
<feature type="compositionally biased region" description="Acidic residues" evidence="1">
    <location>
        <begin position="106"/>
        <end position="117"/>
    </location>
</feature>
<accession>A0ABX2LK16</accession>
<keyword evidence="3" id="KW-1185">Reference proteome</keyword>
<reference evidence="2 3" key="1">
    <citation type="submission" date="2020-06" db="EMBL/GenBank/DDBJ databases">
        <title>Haloterrigena sp. nov., an extremely halophilic archaeon isolated from a saline sediment.</title>
        <authorList>
            <person name="Liu B.-B."/>
        </authorList>
    </citation>
    <scope>NUCLEOTIDE SEQUENCE [LARGE SCALE GENOMIC DNA]</scope>
    <source>
        <strain evidence="2 3">SYSU A558-1</strain>
    </source>
</reference>
<dbReference type="EMBL" id="JABUQZ010000001">
    <property type="protein sequence ID" value="NUC74748.1"/>
    <property type="molecule type" value="Genomic_DNA"/>
</dbReference>
<feature type="region of interest" description="Disordered" evidence="1">
    <location>
        <begin position="98"/>
        <end position="117"/>
    </location>
</feature>
<proteinExistence type="predicted"/>
<name>A0ABX2LK16_9EURY</name>
<comment type="caution">
    <text evidence="2">The sequence shown here is derived from an EMBL/GenBank/DDBJ whole genome shotgun (WGS) entry which is preliminary data.</text>
</comment>
<sequence length="117" mass="13674">MSEYHTLELEVGDGFVRVEGEEFDRDQDLETILKETADMETKAEKIQREFGNACGRELAVRRVNKLMDDLGLTPMERFDVALDIMSSLQYKVHRPWREQPSYGDTWGDEDEREGDTR</sequence>
<evidence type="ECO:0000313" key="3">
    <source>
        <dbReference type="Proteomes" id="UP001016761"/>
    </source>
</evidence>
<evidence type="ECO:0000313" key="2">
    <source>
        <dbReference type="EMBL" id="NUC74748.1"/>
    </source>
</evidence>
<protein>
    <submittedName>
        <fullName evidence="2">Uncharacterized protein</fullName>
    </submittedName>
</protein>
<organism evidence="2 3">
    <name type="scientific">Haloterrigena gelatinilytica</name>
    <dbReference type="NCBI Taxonomy" id="2741724"/>
    <lineage>
        <taxon>Archaea</taxon>
        <taxon>Methanobacteriati</taxon>
        <taxon>Methanobacteriota</taxon>
        <taxon>Stenosarchaea group</taxon>
        <taxon>Halobacteria</taxon>
        <taxon>Halobacteriales</taxon>
        <taxon>Natrialbaceae</taxon>
        <taxon>Haloterrigena</taxon>
    </lineage>
</organism>
<dbReference type="Proteomes" id="UP001016761">
    <property type="component" value="Unassembled WGS sequence"/>
</dbReference>
<dbReference type="RefSeq" id="WP_174682459.1">
    <property type="nucleotide sequence ID" value="NZ_JABUQZ010000001.1"/>
</dbReference>